<dbReference type="Gene3D" id="3.90.960.10">
    <property type="entry name" value="YbaK/aminoacyl-tRNA synthetase-associated domain"/>
    <property type="match status" value="1"/>
</dbReference>
<dbReference type="PANTHER" id="PTHR30411">
    <property type="entry name" value="CYTOPLASMIC PROTEIN"/>
    <property type="match status" value="1"/>
</dbReference>
<dbReference type="InterPro" id="IPR007214">
    <property type="entry name" value="YbaK/aa-tRNA-synth-assoc-dom"/>
</dbReference>
<dbReference type="HOGENOM" id="CLU_094875_2_1_0"/>
<dbReference type="GO" id="GO:0002161">
    <property type="term" value="F:aminoacyl-tRNA deacylase activity"/>
    <property type="evidence" value="ECO:0007669"/>
    <property type="project" value="InterPro"/>
</dbReference>
<feature type="domain" description="YbaK/aminoacyl-tRNA synthetase-associated" evidence="1">
    <location>
        <begin position="23"/>
        <end position="144"/>
    </location>
</feature>
<protein>
    <submittedName>
        <fullName evidence="2">YbaK/prolyl-tRNA synthetase associated region</fullName>
    </submittedName>
</protein>
<dbReference type="PANTHER" id="PTHR30411:SF9">
    <property type="entry name" value="MULTIFUNCTIONAL SER_THR-TRNA DEACYLASE PROXP-Y"/>
    <property type="match status" value="1"/>
</dbReference>
<dbReference type="STRING" id="383372.Rcas_1791"/>
<name>A7NK63_ROSCS</name>
<keyword evidence="2" id="KW-0436">Ligase</keyword>
<sequence length="163" mass="18279">MTCLERLSAYLRDNRVSYTIHHHPTAYTASDVAAYEHVPPHTFAKVVMVFIDGRLAMLVVPADTRADLARLAEIIGAREICLADEREFASVFPDCEPGAMPPFGNLYNLPVYLDRDLAECAMITLQAGTHQDAITMRSEDFIRLVHPFIASFERDTQILAGHF</sequence>
<dbReference type="CDD" id="cd04332">
    <property type="entry name" value="YbaK_like"/>
    <property type="match status" value="1"/>
</dbReference>
<dbReference type="KEGG" id="rca:Rcas_1791"/>
<evidence type="ECO:0000313" key="2">
    <source>
        <dbReference type="EMBL" id="ABU57883.1"/>
    </source>
</evidence>
<dbReference type="AlphaFoldDB" id="A7NK63"/>
<dbReference type="InterPro" id="IPR036754">
    <property type="entry name" value="YbaK/aa-tRNA-synt-asso_dom_sf"/>
</dbReference>
<keyword evidence="2" id="KW-0030">Aminoacyl-tRNA synthetase</keyword>
<dbReference type="eggNOG" id="COG2606">
    <property type="taxonomic scope" value="Bacteria"/>
</dbReference>
<evidence type="ECO:0000259" key="1">
    <source>
        <dbReference type="Pfam" id="PF04073"/>
    </source>
</evidence>
<organism evidence="2 3">
    <name type="scientific">Roseiflexus castenholzii (strain DSM 13941 / HLO8)</name>
    <dbReference type="NCBI Taxonomy" id="383372"/>
    <lineage>
        <taxon>Bacteria</taxon>
        <taxon>Bacillati</taxon>
        <taxon>Chloroflexota</taxon>
        <taxon>Chloroflexia</taxon>
        <taxon>Chloroflexales</taxon>
        <taxon>Roseiflexineae</taxon>
        <taxon>Roseiflexaceae</taxon>
        <taxon>Roseiflexus</taxon>
    </lineage>
</organism>
<dbReference type="SUPFAM" id="SSF55826">
    <property type="entry name" value="YbaK/ProRS associated domain"/>
    <property type="match status" value="1"/>
</dbReference>
<reference evidence="2 3" key="1">
    <citation type="submission" date="2007-08" db="EMBL/GenBank/DDBJ databases">
        <title>Complete sequence of Roseiflexus castenholzii DSM 13941.</title>
        <authorList>
            <consortium name="US DOE Joint Genome Institute"/>
            <person name="Copeland A."/>
            <person name="Lucas S."/>
            <person name="Lapidus A."/>
            <person name="Barry K."/>
            <person name="Glavina del Rio T."/>
            <person name="Dalin E."/>
            <person name="Tice H."/>
            <person name="Pitluck S."/>
            <person name="Thompson L.S."/>
            <person name="Brettin T."/>
            <person name="Bruce D."/>
            <person name="Detter J.C."/>
            <person name="Han C."/>
            <person name="Tapia R."/>
            <person name="Schmutz J."/>
            <person name="Larimer F."/>
            <person name="Land M."/>
            <person name="Hauser L."/>
            <person name="Kyrpides N."/>
            <person name="Mikhailova N."/>
            <person name="Bryant D.A."/>
            <person name="Hanada S."/>
            <person name="Tsukatani Y."/>
            <person name="Richardson P."/>
        </authorList>
    </citation>
    <scope>NUCLEOTIDE SEQUENCE [LARGE SCALE GENOMIC DNA]</scope>
    <source>
        <strain evidence="3">DSM 13941 / HLO8</strain>
    </source>
</reference>
<accession>A7NK63</accession>
<evidence type="ECO:0000313" key="3">
    <source>
        <dbReference type="Proteomes" id="UP000000263"/>
    </source>
</evidence>
<dbReference type="GO" id="GO:0004812">
    <property type="term" value="F:aminoacyl-tRNA ligase activity"/>
    <property type="evidence" value="ECO:0007669"/>
    <property type="project" value="UniProtKB-KW"/>
</dbReference>
<gene>
    <name evidence="2" type="ordered locus">Rcas_1791</name>
</gene>
<dbReference type="OrthoDB" id="9786549at2"/>
<proteinExistence type="predicted"/>
<dbReference type="EMBL" id="CP000804">
    <property type="protein sequence ID" value="ABU57883.1"/>
    <property type="molecule type" value="Genomic_DNA"/>
</dbReference>
<dbReference type="RefSeq" id="WP_012120308.1">
    <property type="nucleotide sequence ID" value="NC_009767.1"/>
</dbReference>
<keyword evidence="3" id="KW-1185">Reference proteome</keyword>
<dbReference type="Pfam" id="PF04073">
    <property type="entry name" value="tRNA_edit"/>
    <property type="match status" value="1"/>
</dbReference>
<dbReference type="Proteomes" id="UP000000263">
    <property type="component" value="Chromosome"/>
</dbReference>